<dbReference type="RefSeq" id="XP_073804061.1">
    <property type="nucleotide sequence ID" value="XM_073947960.1"/>
</dbReference>
<name>A0AC58JC57_DANRE</name>
<accession>A0AC58JC57</accession>
<reference evidence="2" key="1">
    <citation type="submission" date="2025-08" db="UniProtKB">
        <authorList>
            <consortium name="RefSeq"/>
        </authorList>
    </citation>
    <scope>IDENTIFICATION</scope>
    <source>
        <strain evidence="2">Tuebingen</strain>
        <tissue evidence="2">Fibroblasts and whole tissue</tissue>
    </source>
</reference>
<proteinExistence type="predicted"/>
<dbReference type="Proteomes" id="UP000000437">
    <property type="component" value="Chromosome 4"/>
</dbReference>
<organism evidence="1 2">
    <name type="scientific">Danio rerio</name>
    <name type="common">Zebrafish</name>
    <name type="synonym">Brachydanio rerio</name>
    <dbReference type="NCBI Taxonomy" id="7955"/>
    <lineage>
        <taxon>Eukaryota</taxon>
        <taxon>Metazoa</taxon>
        <taxon>Chordata</taxon>
        <taxon>Craniata</taxon>
        <taxon>Vertebrata</taxon>
        <taxon>Euteleostomi</taxon>
        <taxon>Actinopterygii</taxon>
        <taxon>Neopterygii</taxon>
        <taxon>Teleostei</taxon>
        <taxon>Ostariophysi</taxon>
        <taxon>Cypriniformes</taxon>
        <taxon>Danionidae</taxon>
        <taxon>Danioninae</taxon>
        <taxon>Danio</taxon>
    </lineage>
</organism>
<evidence type="ECO:0000313" key="2">
    <source>
        <dbReference type="RefSeq" id="XP_073804061.1"/>
    </source>
</evidence>
<gene>
    <name evidence="2" type="primary">LOC110439618</name>
</gene>
<evidence type="ECO:0000313" key="1">
    <source>
        <dbReference type="Proteomes" id="UP000000437"/>
    </source>
</evidence>
<keyword evidence="1" id="KW-1185">Reference proteome</keyword>
<sequence length="119" mass="13723">MLSLCGKKLLTTLLLDYRKIAYQVDHGTWSEKTGYDFPALPRQTRGNDCGVFVLMYTLSMVCGIGFQLQEMDIPIIRQWWCLLLMERFQIDGLHNGSWFSLTPFHSCLVTHSVSVHHQS</sequence>
<protein>
    <submittedName>
        <fullName evidence="2">Uncharacterized protein isoform X2</fullName>
    </submittedName>
</protein>